<proteinExistence type="predicted"/>
<accession>A0A6C0D8R1</accession>
<feature type="region of interest" description="Disordered" evidence="1">
    <location>
        <begin position="1"/>
        <end position="21"/>
    </location>
</feature>
<evidence type="ECO:0000256" key="1">
    <source>
        <dbReference type="SAM" id="MobiDB-lite"/>
    </source>
</evidence>
<name>A0A6C0D8R1_9ZZZZ</name>
<sequence length="157" mass="18490">MKSRKITRRTKTRKNKRSRIRRTKGGQGTYIQTFKNAMTNAGLTFKPIPTFNSCPYDILTPTQQQELSAFLDEFGKDQYPNNGDKQNQLKTYYYRNCDKLLAAINRWQTPGQKEIIIKEYGLDKPGRFGKRKLYRYLSSLKSVEEAVAYNQREMRGW</sequence>
<protein>
    <submittedName>
        <fullName evidence="2">Uncharacterized protein</fullName>
    </submittedName>
</protein>
<reference evidence="2" key="1">
    <citation type="journal article" date="2020" name="Nature">
        <title>Giant virus diversity and host interactions through global metagenomics.</title>
        <authorList>
            <person name="Schulz F."/>
            <person name="Roux S."/>
            <person name="Paez-Espino D."/>
            <person name="Jungbluth S."/>
            <person name="Walsh D.A."/>
            <person name="Denef V.J."/>
            <person name="McMahon K.D."/>
            <person name="Konstantinidis K.T."/>
            <person name="Eloe-Fadrosh E.A."/>
            <person name="Kyrpides N.C."/>
            <person name="Woyke T."/>
        </authorList>
    </citation>
    <scope>NUCLEOTIDE SEQUENCE</scope>
    <source>
        <strain evidence="2">GVMAG-M-3300023174-130</strain>
    </source>
</reference>
<dbReference type="EMBL" id="MN739549">
    <property type="protein sequence ID" value="QHT12710.1"/>
    <property type="molecule type" value="Genomic_DNA"/>
</dbReference>
<organism evidence="2">
    <name type="scientific">viral metagenome</name>
    <dbReference type="NCBI Taxonomy" id="1070528"/>
    <lineage>
        <taxon>unclassified sequences</taxon>
        <taxon>metagenomes</taxon>
        <taxon>organismal metagenomes</taxon>
    </lineage>
</organism>
<evidence type="ECO:0000313" key="2">
    <source>
        <dbReference type="EMBL" id="QHT12710.1"/>
    </source>
</evidence>
<dbReference type="AlphaFoldDB" id="A0A6C0D8R1"/>